<proteinExistence type="predicted"/>
<gene>
    <name evidence="1" type="ORF">JFY56_00180</name>
</gene>
<name>A0ABS3TJ04_9PSED</name>
<evidence type="ECO:0000313" key="2">
    <source>
        <dbReference type="Proteomes" id="UP000669060"/>
    </source>
</evidence>
<evidence type="ECO:0000313" key="1">
    <source>
        <dbReference type="EMBL" id="MBO3273639.1"/>
    </source>
</evidence>
<reference evidence="1 2" key="1">
    <citation type="submission" date="2020-12" db="EMBL/GenBank/DDBJ databases">
        <title>Pseudomonas schmalbachii sp. nov. isolated from millipede gut.</title>
        <authorList>
            <person name="Shelomi M."/>
        </authorList>
    </citation>
    <scope>NUCLEOTIDE SEQUENCE [LARGE SCALE GENOMIC DNA]</scope>
    <source>
        <strain evidence="1 2">Milli4</strain>
    </source>
</reference>
<keyword evidence="2" id="KW-1185">Reference proteome</keyword>
<accession>A0ABS3TJ04</accession>
<comment type="caution">
    <text evidence="1">The sequence shown here is derived from an EMBL/GenBank/DDBJ whole genome shotgun (WGS) entry which is preliminary data.</text>
</comment>
<dbReference type="Proteomes" id="UP000669060">
    <property type="component" value="Unassembled WGS sequence"/>
</dbReference>
<organism evidence="1 2">
    <name type="scientific">Pseudomonas schmalbachii</name>
    <dbReference type="NCBI Taxonomy" id="2816993"/>
    <lineage>
        <taxon>Bacteria</taxon>
        <taxon>Pseudomonadati</taxon>
        <taxon>Pseudomonadota</taxon>
        <taxon>Gammaproteobacteria</taxon>
        <taxon>Pseudomonadales</taxon>
        <taxon>Pseudomonadaceae</taxon>
        <taxon>Pseudomonas</taxon>
    </lineage>
</organism>
<dbReference type="RefSeq" id="WP_208311473.1">
    <property type="nucleotide sequence ID" value="NZ_JAELYA010000001.1"/>
</dbReference>
<dbReference type="EMBL" id="JAELYA010000001">
    <property type="protein sequence ID" value="MBO3273639.1"/>
    <property type="molecule type" value="Genomic_DNA"/>
</dbReference>
<evidence type="ECO:0008006" key="3">
    <source>
        <dbReference type="Google" id="ProtNLM"/>
    </source>
</evidence>
<sequence>MNTLTIKGWCKPTGAQKSIPIGDIHFHVTDDDHLRLEQAEEHLQKTHEPEVMFDVDMGTLELVTPPECGPLSDCQMRVYLSRDDEQRGQFHLVGHRQSDGSLIYTNAVMVDQLG</sequence>
<protein>
    <recommendedName>
        <fullName evidence="3">Lipoprotein</fullName>
    </recommendedName>
</protein>